<dbReference type="PANTHER" id="PTHR40459">
    <property type="entry name" value="CONSERVED HYPOTHETICAL ALANINE AND LEUCINE RICH PROTEIN"/>
    <property type="match status" value="1"/>
</dbReference>
<feature type="domain" description="DUF2520" evidence="1">
    <location>
        <begin position="130"/>
        <end position="253"/>
    </location>
</feature>
<dbReference type="InterPro" id="IPR018931">
    <property type="entry name" value="DUF2520"/>
</dbReference>
<proteinExistence type="predicted"/>
<dbReference type="InterPro" id="IPR036291">
    <property type="entry name" value="NAD(P)-bd_dom_sf"/>
</dbReference>
<evidence type="ECO:0000313" key="2">
    <source>
        <dbReference type="EMBL" id="QTD48248.1"/>
    </source>
</evidence>
<dbReference type="InterPro" id="IPR037108">
    <property type="entry name" value="TM1727-like_C_sf"/>
</dbReference>
<evidence type="ECO:0000313" key="3">
    <source>
        <dbReference type="Proteomes" id="UP000663929"/>
    </source>
</evidence>
<name>A0A8A4THK9_SULCO</name>
<organism evidence="2 3">
    <name type="scientific">Sulfidibacter corallicola</name>
    <dbReference type="NCBI Taxonomy" id="2818388"/>
    <lineage>
        <taxon>Bacteria</taxon>
        <taxon>Pseudomonadati</taxon>
        <taxon>Acidobacteriota</taxon>
        <taxon>Holophagae</taxon>
        <taxon>Acanthopleuribacterales</taxon>
        <taxon>Acanthopleuribacteraceae</taxon>
        <taxon>Sulfidibacter</taxon>
    </lineage>
</organism>
<gene>
    <name evidence="2" type="ORF">J3U87_21910</name>
</gene>
<dbReference type="EMBL" id="CP071793">
    <property type="protein sequence ID" value="QTD48248.1"/>
    <property type="molecule type" value="Genomic_DNA"/>
</dbReference>
<dbReference type="AlphaFoldDB" id="A0A8A4THK9"/>
<sequence length="265" mass="28786">MSLEAELPGPTVGPVGVWGIGRLGSSLVASLRALDLDVRERRRDGDRPLSRWVEDLSVVCLAVQDGALTEVVEALREVDVSGRTVLVLSGATALDVLAPLRKCGATVGKLHPLQTFTRVAYERIPPGTHFAIEGPIRELVAPWVEAWDGVLHELSGDDWKVYHLAAVVAANFLPLFIRAGAGFLRPLARDDQDALNWLEPLVSHSVAAALDGAKDLPYSGPAIRGDRQTLDAHERLLEGLRPEWLPIYRLASALIAEEGRKRLDG</sequence>
<dbReference type="Gene3D" id="1.10.1040.20">
    <property type="entry name" value="ProC-like, C-terminal domain"/>
    <property type="match status" value="1"/>
</dbReference>
<protein>
    <submittedName>
        <fullName evidence="2">DUF2520 domain-containing protein</fullName>
    </submittedName>
</protein>
<dbReference type="SUPFAM" id="SSF51735">
    <property type="entry name" value="NAD(P)-binding Rossmann-fold domains"/>
    <property type="match status" value="1"/>
</dbReference>
<dbReference type="Gene3D" id="3.40.50.720">
    <property type="entry name" value="NAD(P)-binding Rossmann-like Domain"/>
    <property type="match status" value="1"/>
</dbReference>
<reference evidence="2" key="1">
    <citation type="submission" date="2021-03" db="EMBL/GenBank/DDBJ databases">
        <title>Acanthopleuribacteraceae sp. M133.</title>
        <authorList>
            <person name="Wang G."/>
        </authorList>
    </citation>
    <scope>NUCLEOTIDE SEQUENCE</scope>
    <source>
        <strain evidence="2">M133</strain>
    </source>
</reference>
<dbReference type="RefSeq" id="WP_237377907.1">
    <property type="nucleotide sequence ID" value="NZ_CP071793.1"/>
</dbReference>
<dbReference type="KEGG" id="scor:J3U87_21910"/>
<dbReference type="InterPro" id="IPR008927">
    <property type="entry name" value="6-PGluconate_DH-like_C_sf"/>
</dbReference>
<accession>A0A8A4THK9</accession>
<dbReference type="Pfam" id="PF10728">
    <property type="entry name" value="DUF2520"/>
    <property type="match status" value="1"/>
</dbReference>
<dbReference type="Proteomes" id="UP000663929">
    <property type="component" value="Chromosome"/>
</dbReference>
<dbReference type="SUPFAM" id="SSF48179">
    <property type="entry name" value="6-phosphogluconate dehydrogenase C-terminal domain-like"/>
    <property type="match status" value="1"/>
</dbReference>
<keyword evidence="3" id="KW-1185">Reference proteome</keyword>
<dbReference type="PANTHER" id="PTHR40459:SF1">
    <property type="entry name" value="CONSERVED HYPOTHETICAL ALANINE AND LEUCINE RICH PROTEIN"/>
    <property type="match status" value="1"/>
</dbReference>
<evidence type="ECO:0000259" key="1">
    <source>
        <dbReference type="Pfam" id="PF10728"/>
    </source>
</evidence>